<feature type="transmembrane region" description="Helical" evidence="1">
    <location>
        <begin position="76"/>
        <end position="95"/>
    </location>
</feature>
<feature type="transmembrane region" description="Helical" evidence="1">
    <location>
        <begin position="101"/>
        <end position="120"/>
    </location>
</feature>
<dbReference type="Proteomes" id="UP001365128">
    <property type="component" value="Unassembled WGS sequence"/>
</dbReference>
<keyword evidence="1" id="KW-1133">Transmembrane helix</keyword>
<reference evidence="2 3" key="1">
    <citation type="submission" date="2024-04" db="EMBL/GenBank/DDBJ databases">
        <title>Phyllosticta paracitricarpa is synonymous to the EU quarantine fungus P. citricarpa based on phylogenomic analyses.</title>
        <authorList>
            <consortium name="Lawrence Berkeley National Laboratory"/>
            <person name="Van Ingen-Buijs V.A."/>
            <person name="Van Westerhoven A.C."/>
            <person name="Haridas S."/>
            <person name="Skiadas P."/>
            <person name="Martin F."/>
            <person name="Groenewald J.Z."/>
            <person name="Crous P.W."/>
            <person name="Seidl M.F."/>
        </authorList>
    </citation>
    <scope>NUCLEOTIDE SEQUENCE [LARGE SCALE GENOMIC DNA]</scope>
    <source>
        <strain evidence="2 3">CBS 122670</strain>
    </source>
</reference>
<evidence type="ECO:0000313" key="2">
    <source>
        <dbReference type="EMBL" id="KAK7540222.1"/>
    </source>
</evidence>
<proteinExistence type="predicted"/>
<keyword evidence="3" id="KW-1185">Reference proteome</keyword>
<feature type="transmembrane region" description="Helical" evidence="1">
    <location>
        <begin position="33"/>
        <end position="55"/>
    </location>
</feature>
<evidence type="ECO:0000313" key="3">
    <source>
        <dbReference type="Proteomes" id="UP001365128"/>
    </source>
</evidence>
<accession>A0ABR1LYE6</accession>
<keyword evidence="1" id="KW-0472">Membrane</keyword>
<evidence type="ECO:0000256" key="1">
    <source>
        <dbReference type="SAM" id="Phobius"/>
    </source>
</evidence>
<dbReference type="EMBL" id="JBBPDW010000027">
    <property type="protein sequence ID" value="KAK7540222.1"/>
    <property type="molecule type" value="Genomic_DNA"/>
</dbReference>
<comment type="caution">
    <text evidence="2">The sequence shown here is derived from an EMBL/GenBank/DDBJ whole genome shotgun (WGS) entry which is preliminary data.</text>
</comment>
<keyword evidence="1" id="KW-0812">Transmembrane</keyword>
<gene>
    <name evidence="2" type="ORF">IWX46DRAFT_200198</name>
</gene>
<sequence>MLVKLLLPCNRYDDARALLPRSRLWAVITPFRILSLLILFLSSTSPATNFVFFQIPTLASSFSRKGHHWELASSPVFCPTFDVLFFFIRPMYYCIHHTRDRLANLIVYFLLSFSIFHKNIHIRRTRHRGGTTGDLGEAAERHGRHRHGYCRGAHARGSASFGRR</sequence>
<organism evidence="2 3">
    <name type="scientific">Phyllosticta citricarpa</name>
    <dbReference type="NCBI Taxonomy" id="55181"/>
    <lineage>
        <taxon>Eukaryota</taxon>
        <taxon>Fungi</taxon>
        <taxon>Dikarya</taxon>
        <taxon>Ascomycota</taxon>
        <taxon>Pezizomycotina</taxon>
        <taxon>Dothideomycetes</taxon>
        <taxon>Dothideomycetes incertae sedis</taxon>
        <taxon>Botryosphaeriales</taxon>
        <taxon>Phyllostictaceae</taxon>
        <taxon>Phyllosticta</taxon>
    </lineage>
</organism>
<protein>
    <submittedName>
        <fullName evidence="2">Uncharacterized protein</fullName>
    </submittedName>
</protein>
<name>A0ABR1LYE6_9PEZI</name>